<proteinExistence type="predicted"/>
<evidence type="ECO:0000313" key="2">
    <source>
        <dbReference type="EMBL" id="SHG79086.1"/>
    </source>
</evidence>
<dbReference type="RefSeq" id="WP_073133006.1">
    <property type="nucleotide sequence ID" value="NZ_FQWQ01000001.1"/>
</dbReference>
<evidence type="ECO:0000256" key="1">
    <source>
        <dbReference type="SAM" id="Coils"/>
    </source>
</evidence>
<dbReference type="AlphaFoldDB" id="A0A1M5MPB1"/>
<dbReference type="Proteomes" id="UP000184212">
    <property type="component" value="Unassembled WGS sequence"/>
</dbReference>
<feature type="coiled-coil region" evidence="1">
    <location>
        <begin position="125"/>
        <end position="166"/>
    </location>
</feature>
<accession>A0A1M5MPB1</accession>
<gene>
    <name evidence="2" type="ORF">SAMN04488109_1851</name>
</gene>
<dbReference type="STRING" id="947013.SAMN04488109_1851"/>
<keyword evidence="1" id="KW-0175">Coiled coil</keyword>
<evidence type="ECO:0000313" key="3">
    <source>
        <dbReference type="Proteomes" id="UP000184212"/>
    </source>
</evidence>
<dbReference type="EMBL" id="FQWQ01000001">
    <property type="protein sequence ID" value="SHG79086.1"/>
    <property type="molecule type" value="Genomic_DNA"/>
</dbReference>
<keyword evidence="3" id="KW-1185">Reference proteome</keyword>
<dbReference type="OrthoDB" id="8480007at2"/>
<sequence>MAKSQKYKLAIIEEQPDWVDKFRLKLRDDFELVVFTLTPELTKEELAKQIEESEVDCIIADYDLQEAEVVQFNGDEIVAEYKKKFPFFPAFIITSKEEEDILPLIHDNEIVRLKDELVDKTVILIQRIKNKIENYYDSIKAAEELIDQLVEKKKTADLSLQEEEKLTEQYQFLEKIDSKNKELPDNLIQPASITKLDEFVENTKQIIEELSKLKK</sequence>
<dbReference type="Gene3D" id="3.40.50.2300">
    <property type="match status" value="1"/>
</dbReference>
<organism evidence="2 3">
    <name type="scientific">Chryseolinea serpens</name>
    <dbReference type="NCBI Taxonomy" id="947013"/>
    <lineage>
        <taxon>Bacteria</taxon>
        <taxon>Pseudomonadati</taxon>
        <taxon>Bacteroidota</taxon>
        <taxon>Cytophagia</taxon>
        <taxon>Cytophagales</taxon>
        <taxon>Fulvivirgaceae</taxon>
        <taxon>Chryseolinea</taxon>
    </lineage>
</organism>
<protein>
    <submittedName>
        <fullName evidence="2">Uncharacterized protein</fullName>
    </submittedName>
</protein>
<reference evidence="2 3" key="1">
    <citation type="submission" date="2016-11" db="EMBL/GenBank/DDBJ databases">
        <authorList>
            <person name="Jaros S."/>
            <person name="Januszkiewicz K."/>
            <person name="Wedrychowicz H."/>
        </authorList>
    </citation>
    <scope>NUCLEOTIDE SEQUENCE [LARGE SCALE GENOMIC DNA]</scope>
    <source>
        <strain evidence="2 3">DSM 24574</strain>
    </source>
</reference>
<name>A0A1M5MPB1_9BACT</name>